<protein>
    <recommendedName>
        <fullName evidence="4">Type IV secretion system protein DotA-like protein</fullName>
    </recommendedName>
</protein>
<comment type="caution">
    <text evidence="2">The sequence shown here is derived from an EMBL/GenBank/DDBJ whole genome shotgun (WGS) entry which is preliminary data.</text>
</comment>
<dbReference type="RefSeq" id="WP_055190830.1">
    <property type="nucleotide sequence ID" value="NZ_LKBA01000008.1"/>
</dbReference>
<feature type="transmembrane region" description="Helical" evidence="1">
    <location>
        <begin position="524"/>
        <end position="548"/>
    </location>
</feature>
<sequence>MDFSDLFDLSTDDYAVGLLSRVFGGVVEFVSGEGGSLTDGTLLTNLISIFNTACLLAALVVGSYTTYVLVFDTAADGKTFGNQSDTKYTIVRILVGAIAFVPIQGGLTVAQLVLVWLTVQGSALGDVAWRAVADGALRDEPVLAATDPLSETDFLVRQQFSNALYALAHGELCQREMERLATLASNPAADVNRQATLETDTSTRMGLWGAGTSYTNYHRKIYYSDVGGSYGEADNLCGSISHRAEVLTAATTGAGDFAERVGSAVVLNRFNAADTAITTNLVPAAEQIANRVFAGERNRSQIETIMRDAVAAAFTNYMSGVSGGGITSGEYEDLHEALLDEVDTLGWPFAMSWHRGITMASYSANSAATELQIYANPENSIDDYFSGLGAYLSGRSSGVDRGMFVKVVDDFGYLNQFHGYAQELGTHRPSATAAVTNGGDADGGGLLYSLYQVVLEVFTVTDGGATAAYLDPMADVIAVGKQITTVGGTIMAAGAVTEVGGAVFGGVVGGAVTGYVADYLLYPVGWFLLIAGFVLISIIPAIPLVYFFAAVLSWLLLCIEAMFAVPLSVLAYFAPARDGTLIGPANKIILTLFGIALRPIFTIIGFIASLILMRIGMDFLFLLFSGFLGFMTAGGSWFTIIIMIGLIFMYIVTTLILIMQASSLIIELGDGAMAGAGIMLSNIGKLNIGDNVSQTARPTGRVLNEVSNIGRVTKNAGAAGGKKLSGAAVKRLSKG</sequence>
<dbReference type="NCBIfam" id="TIGR04346">
    <property type="entry name" value="DotA_TraY"/>
    <property type="match status" value="1"/>
</dbReference>
<dbReference type="STRING" id="154981.AKJ29_01900"/>
<evidence type="ECO:0000313" key="2">
    <source>
        <dbReference type="EMBL" id="KPN62922.1"/>
    </source>
</evidence>
<dbReference type="Proteomes" id="UP000050471">
    <property type="component" value="Unassembled WGS sequence"/>
</dbReference>
<keyword evidence="1" id="KW-1133">Transmembrane helix</keyword>
<accession>A0A0P7IV24</accession>
<evidence type="ECO:0008006" key="4">
    <source>
        <dbReference type="Google" id="ProtNLM"/>
    </source>
</evidence>
<feature type="transmembrane region" description="Helical" evidence="1">
    <location>
        <begin position="91"/>
        <end position="117"/>
    </location>
</feature>
<proteinExistence type="predicted"/>
<keyword evidence="3" id="KW-1185">Reference proteome</keyword>
<evidence type="ECO:0000256" key="1">
    <source>
        <dbReference type="SAM" id="Phobius"/>
    </source>
</evidence>
<dbReference type="AlphaFoldDB" id="A0A0P7IV24"/>
<organism evidence="2 3">
    <name type="scientific">Aliiroseovarius crassostreae</name>
    <dbReference type="NCBI Taxonomy" id="154981"/>
    <lineage>
        <taxon>Bacteria</taxon>
        <taxon>Pseudomonadati</taxon>
        <taxon>Pseudomonadota</taxon>
        <taxon>Alphaproteobacteria</taxon>
        <taxon>Rhodobacterales</taxon>
        <taxon>Paracoccaceae</taxon>
        <taxon>Aliiroseovarius</taxon>
    </lineage>
</organism>
<dbReference type="EMBL" id="LKBA01000008">
    <property type="protein sequence ID" value="KPN62922.1"/>
    <property type="molecule type" value="Genomic_DNA"/>
</dbReference>
<keyword evidence="1" id="KW-0812">Transmembrane</keyword>
<reference evidence="2 3" key="1">
    <citation type="submission" date="2015-09" db="EMBL/GenBank/DDBJ databases">
        <title>Draft genome sequence of Aliiroseovarius crassostreae CV919-312TSm, the causative agent of Roseovarius Oyster Disease (formerly Juvenile Oyster Disease).</title>
        <authorList>
            <person name="Kessner L."/>
            <person name="Spinard E."/>
            <person name="Nelson D."/>
        </authorList>
    </citation>
    <scope>NUCLEOTIDE SEQUENCE [LARGE SCALE GENOMIC DNA]</scope>
    <source>
        <strain evidence="2 3">CV919-312</strain>
    </source>
</reference>
<feature type="transmembrane region" description="Helical" evidence="1">
    <location>
        <begin position="595"/>
        <end position="617"/>
    </location>
</feature>
<dbReference type="InterPro" id="IPR027628">
    <property type="entry name" value="DotA_TraY"/>
</dbReference>
<keyword evidence="1" id="KW-0472">Membrane</keyword>
<feature type="transmembrane region" description="Helical" evidence="1">
    <location>
        <begin position="46"/>
        <end position="70"/>
    </location>
</feature>
<gene>
    <name evidence="2" type="ORF">AKJ29_01900</name>
</gene>
<feature type="transmembrane region" description="Helical" evidence="1">
    <location>
        <begin position="499"/>
        <end position="517"/>
    </location>
</feature>
<feature type="transmembrane region" description="Helical" evidence="1">
    <location>
        <begin position="554"/>
        <end position="574"/>
    </location>
</feature>
<name>A0A0P7IV24_9RHOB</name>
<evidence type="ECO:0000313" key="3">
    <source>
        <dbReference type="Proteomes" id="UP000050471"/>
    </source>
</evidence>
<feature type="transmembrane region" description="Helical" evidence="1">
    <location>
        <begin position="637"/>
        <end position="658"/>
    </location>
</feature>